<keyword evidence="3" id="KW-1185">Reference proteome</keyword>
<gene>
    <name evidence="2" type="ORF">GCM10007111_11840</name>
</gene>
<evidence type="ECO:0008006" key="4">
    <source>
        <dbReference type="Google" id="ProtNLM"/>
    </source>
</evidence>
<protein>
    <recommendedName>
        <fullName evidence="4">YfhE family protein</fullName>
    </recommendedName>
</protein>
<evidence type="ECO:0000256" key="1">
    <source>
        <dbReference type="SAM" id="MobiDB-lite"/>
    </source>
</evidence>
<organism evidence="2 3">
    <name type="scientific">Virgibacillus kapii</name>
    <dbReference type="NCBI Taxonomy" id="1638645"/>
    <lineage>
        <taxon>Bacteria</taxon>
        <taxon>Bacillati</taxon>
        <taxon>Bacillota</taxon>
        <taxon>Bacilli</taxon>
        <taxon>Bacillales</taxon>
        <taxon>Bacillaceae</taxon>
        <taxon>Virgibacillus</taxon>
    </lineage>
</organism>
<proteinExistence type="predicted"/>
<dbReference type="EMBL" id="BMPN01000002">
    <property type="protein sequence ID" value="GGJ51273.1"/>
    <property type="molecule type" value="Genomic_DNA"/>
</dbReference>
<accession>A0ABQ2DCI0</accession>
<sequence>MIKSRKERRKEAKENKIQFQPNYNGGGLVTHEEQYGVGYERFNSKHVTIKEETNNE</sequence>
<comment type="caution">
    <text evidence="2">The sequence shown here is derived from an EMBL/GenBank/DDBJ whole genome shotgun (WGS) entry which is preliminary data.</text>
</comment>
<evidence type="ECO:0000313" key="2">
    <source>
        <dbReference type="EMBL" id="GGJ51273.1"/>
    </source>
</evidence>
<feature type="region of interest" description="Disordered" evidence="1">
    <location>
        <begin position="1"/>
        <end position="26"/>
    </location>
</feature>
<dbReference type="Proteomes" id="UP000634435">
    <property type="component" value="Unassembled WGS sequence"/>
</dbReference>
<name>A0ABQ2DCI0_9BACI</name>
<reference evidence="3" key="1">
    <citation type="journal article" date="2019" name="Int. J. Syst. Evol. Microbiol.">
        <title>The Global Catalogue of Microorganisms (GCM) 10K type strain sequencing project: providing services to taxonomists for standard genome sequencing and annotation.</title>
        <authorList>
            <consortium name="The Broad Institute Genomics Platform"/>
            <consortium name="The Broad Institute Genome Sequencing Center for Infectious Disease"/>
            <person name="Wu L."/>
            <person name="Ma J."/>
        </authorList>
    </citation>
    <scope>NUCLEOTIDE SEQUENCE [LARGE SCALE GENOMIC DNA]</scope>
    <source>
        <strain evidence="3">JCM 30071</strain>
    </source>
</reference>
<dbReference type="RefSeq" id="WP_188942475.1">
    <property type="nucleotide sequence ID" value="NZ_BMPN01000002.1"/>
</dbReference>
<evidence type="ECO:0000313" key="3">
    <source>
        <dbReference type="Proteomes" id="UP000634435"/>
    </source>
</evidence>